<evidence type="ECO:0008006" key="6">
    <source>
        <dbReference type="Google" id="ProtNLM"/>
    </source>
</evidence>
<keyword evidence="2" id="KW-1133">Transmembrane helix</keyword>
<gene>
    <name evidence="4" type="ORF">ALECFALPRED_005502</name>
</gene>
<name>A0A8H3IY13_9LECA</name>
<comment type="caution">
    <text evidence="4">The sequence shown here is derived from an EMBL/GenBank/DDBJ whole genome shotgun (WGS) entry which is preliminary data.</text>
</comment>
<keyword evidence="2" id="KW-0472">Membrane</keyword>
<keyword evidence="3" id="KW-0732">Signal</keyword>
<evidence type="ECO:0000256" key="1">
    <source>
        <dbReference type="SAM" id="MobiDB-lite"/>
    </source>
</evidence>
<proteinExistence type="predicted"/>
<dbReference type="EMBL" id="CAJPDR010000349">
    <property type="protein sequence ID" value="CAF9933200.1"/>
    <property type="molecule type" value="Genomic_DNA"/>
</dbReference>
<feature type="region of interest" description="Disordered" evidence="1">
    <location>
        <begin position="153"/>
        <end position="212"/>
    </location>
</feature>
<evidence type="ECO:0000313" key="5">
    <source>
        <dbReference type="Proteomes" id="UP000664203"/>
    </source>
</evidence>
<feature type="signal peptide" evidence="3">
    <location>
        <begin position="1"/>
        <end position="20"/>
    </location>
</feature>
<dbReference type="OrthoDB" id="5429340at2759"/>
<protein>
    <recommendedName>
        <fullName evidence="6">Mid2 domain-containing protein</fullName>
    </recommendedName>
</protein>
<reference evidence="4" key="1">
    <citation type="submission" date="2021-03" db="EMBL/GenBank/DDBJ databases">
        <authorList>
            <person name="Tagirdzhanova G."/>
        </authorList>
    </citation>
    <scope>NUCLEOTIDE SEQUENCE</scope>
</reference>
<evidence type="ECO:0000256" key="3">
    <source>
        <dbReference type="SAM" id="SignalP"/>
    </source>
</evidence>
<accession>A0A8H3IY13</accession>
<dbReference type="Proteomes" id="UP000664203">
    <property type="component" value="Unassembled WGS sequence"/>
</dbReference>
<keyword evidence="5" id="KW-1185">Reference proteome</keyword>
<feature type="chain" id="PRO_5034111948" description="Mid2 domain-containing protein" evidence="3">
    <location>
        <begin position="21"/>
        <end position="287"/>
    </location>
</feature>
<dbReference type="AlphaFoldDB" id="A0A8H3IY13"/>
<evidence type="ECO:0000256" key="2">
    <source>
        <dbReference type="SAM" id="Phobius"/>
    </source>
</evidence>
<feature type="transmembrane region" description="Helical" evidence="2">
    <location>
        <begin position="219"/>
        <end position="241"/>
    </location>
</feature>
<keyword evidence="2" id="KW-0812">Transmembrane</keyword>
<organism evidence="4 5">
    <name type="scientific">Alectoria fallacina</name>
    <dbReference type="NCBI Taxonomy" id="1903189"/>
    <lineage>
        <taxon>Eukaryota</taxon>
        <taxon>Fungi</taxon>
        <taxon>Dikarya</taxon>
        <taxon>Ascomycota</taxon>
        <taxon>Pezizomycotina</taxon>
        <taxon>Lecanoromycetes</taxon>
        <taxon>OSLEUM clade</taxon>
        <taxon>Lecanoromycetidae</taxon>
        <taxon>Lecanorales</taxon>
        <taxon>Lecanorineae</taxon>
        <taxon>Parmeliaceae</taxon>
        <taxon>Alectoria</taxon>
    </lineage>
</organism>
<evidence type="ECO:0000313" key="4">
    <source>
        <dbReference type="EMBL" id="CAF9933200.1"/>
    </source>
</evidence>
<sequence length="287" mass="29597">MSLRSLCLCILLLRFHPIFGPHALAASDEAPGKLNLYDDFDCDHPSTLKPTVTLPVSTCLITTGGEGLVIDELPACSQGNATLIYYSDTACGVQTTDVSTSIVASSCNQLAAGTDLYNANAVMFSCQPAANNPQPTSTTTAVVSALAAVATGSTESNGSGSGSGSSSPSSTSTAGSAPTDTSTLKNSTSSGGSNSNDGTSTSTNTGSGSDSGLDTGDKIALAVGLGIGIPTILIMLAAWLFPDFRNQLRRRLPSRLDQLAFQRNDAHQWHSNGTHGMYLRQQPSHAY</sequence>